<name>A0A1G4IKZ7_9SACH</name>
<dbReference type="OrthoDB" id="48988at2759"/>
<dbReference type="GO" id="GO:0016491">
    <property type="term" value="F:oxidoreductase activity"/>
    <property type="evidence" value="ECO:0007669"/>
    <property type="project" value="UniProtKB-KW"/>
</dbReference>
<feature type="domain" description="NADP-dependent oxidoreductase" evidence="2">
    <location>
        <begin position="19"/>
        <end position="330"/>
    </location>
</feature>
<dbReference type="PANTHER" id="PTHR43364">
    <property type="entry name" value="NADH-SPECIFIC METHYLGLYOXAL REDUCTASE-RELATED"/>
    <property type="match status" value="1"/>
</dbReference>
<dbReference type="AlphaFoldDB" id="A0A1G4IKZ7"/>
<dbReference type="SUPFAM" id="SSF51430">
    <property type="entry name" value="NAD(P)-linked oxidoreductase"/>
    <property type="match status" value="1"/>
</dbReference>
<evidence type="ECO:0000256" key="1">
    <source>
        <dbReference type="ARBA" id="ARBA00023002"/>
    </source>
</evidence>
<dbReference type="STRING" id="1230905.A0A1G4IKZ7"/>
<keyword evidence="1" id="KW-0560">Oxidoreductase</keyword>
<dbReference type="Pfam" id="PF00248">
    <property type="entry name" value="Aldo_ket_red"/>
    <property type="match status" value="1"/>
</dbReference>
<protein>
    <submittedName>
        <fullName evidence="3">LAMI_0A00100g1_1</fullName>
    </submittedName>
</protein>
<dbReference type="PANTHER" id="PTHR43364:SF15">
    <property type="entry name" value="ARYL-ALCOHOL DEHYDROGENASE AAD16-RELATED"/>
    <property type="match status" value="1"/>
</dbReference>
<evidence type="ECO:0000313" key="3">
    <source>
        <dbReference type="EMBL" id="SCU77212.1"/>
    </source>
</evidence>
<reference evidence="3 4" key="1">
    <citation type="submission" date="2016-03" db="EMBL/GenBank/DDBJ databases">
        <authorList>
            <person name="Devillers H."/>
        </authorList>
    </citation>
    <scope>NUCLEOTIDE SEQUENCE [LARGE SCALE GENOMIC DNA]</scope>
    <source>
        <strain evidence="3">CBS 11717</strain>
    </source>
</reference>
<sequence length="343" mass="38849">MKFPKQVYLGKSGLKISPIVVGCMSYGSKKWADWVIEEKEEVFKLLKYCYDHGLRTFDTADVYSNGESEILLGEFLKQYKIDRETVVILSKVFCPVREGLLLSSRVSAVNEKIELDMCNQKGLSRKHILDGVSKSVARLGTYIDVLQIHRLDRETPMEEIMKALNDIVERGDALYIGASSMRATELAELQFIAEKHNWTKFISSQSCYNLLLREDEKEVIPFTQKHGIGLIPWSPNARGLLTRPHGVETGRSQTDNGLYSIGLDKLGESDIEIIQRVQQLSEQKKVSMAAIATAWVMSKGCNPILGLSSIERIDQALKALETQLTEEEKQFLEEPYQTKKLII</sequence>
<dbReference type="Gene3D" id="3.20.20.100">
    <property type="entry name" value="NADP-dependent oxidoreductase domain"/>
    <property type="match status" value="1"/>
</dbReference>
<dbReference type="InterPro" id="IPR050523">
    <property type="entry name" value="AKR_Detox_Biosynth"/>
</dbReference>
<dbReference type="FunFam" id="3.20.20.100:FF:000004">
    <property type="entry name" value="Oxidoreductase, aldo/keto reductase"/>
    <property type="match status" value="1"/>
</dbReference>
<accession>A0A1G4IKZ7</accession>
<dbReference type="Proteomes" id="UP000191024">
    <property type="component" value="Chromosome A"/>
</dbReference>
<dbReference type="EMBL" id="LT598462">
    <property type="protein sequence ID" value="SCU77212.1"/>
    <property type="molecule type" value="Genomic_DNA"/>
</dbReference>
<evidence type="ECO:0000259" key="2">
    <source>
        <dbReference type="Pfam" id="PF00248"/>
    </source>
</evidence>
<dbReference type="CDD" id="cd19079">
    <property type="entry name" value="AKR_EcYajO-like"/>
    <property type="match status" value="1"/>
</dbReference>
<dbReference type="InterPro" id="IPR023210">
    <property type="entry name" value="NADP_OxRdtase_dom"/>
</dbReference>
<proteinExistence type="predicted"/>
<gene>
    <name evidence="3" type="ORF">LAMI_0A00100G</name>
</gene>
<dbReference type="InterPro" id="IPR036812">
    <property type="entry name" value="NAD(P)_OxRdtase_dom_sf"/>
</dbReference>
<organism evidence="3 4">
    <name type="scientific">Lachancea mirantina</name>
    <dbReference type="NCBI Taxonomy" id="1230905"/>
    <lineage>
        <taxon>Eukaryota</taxon>
        <taxon>Fungi</taxon>
        <taxon>Dikarya</taxon>
        <taxon>Ascomycota</taxon>
        <taxon>Saccharomycotina</taxon>
        <taxon>Saccharomycetes</taxon>
        <taxon>Saccharomycetales</taxon>
        <taxon>Saccharomycetaceae</taxon>
        <taxon>Lachancea</taxon>
    </lineage>
</organism>
<keyword evidence="4" id="KW-1185">Reference proteome</keyword>
<dbReference type="GO" id="GO:0005829">
    <property type="term" value="C:cytosol"/>
    <property type="evidence" value="ECO:0007669"/>
    <property type="project" value="UniProtKB-ARBA"/>
</dbReference>
<evidence type="ECO:0000313" key="4">
    <source>
        <dbReference type="Proteomes" id="UP000191024"/>
    </source>
</evidence>